<dbReference type="AlphaFoldDB" id="A0ABD0W6H8"/>
<reference evidence="1 2" key="1">
    <citation type="submission" date="2024-06" db="EMBL/GenBank/DDBJ databases">
        <authorList>
            <person name="Pan Q."/>
            <person name="Wen M."/>
            <person name="Jouanno E."/>
            <person name="Zahm M."/>
            <person name="Klopp C."/>
            <person name="Cabau C."/>
            <person name="Louis A."/>
            <person name="Berthelot C."/>
            <person name="Parey E."/>
            <person name="Roest Crollius H."/>
            <person name="Montfort J."/>
            <person name="Robinson-Rechavi M."/>
            <person name="Bouchez O."/>
            <person name="Lampietro C."/>
            <person name="Lopez Roques C."/>
            <person name="Donnadieu C."/>
            <person name="Postlethwait J."/>
            <person name="Bobe J."/>
            <person name="Verreycken H."/>
            <person name="Guiguen Y."/>
        </authorList>
    </citation>
    <scope>NUCLEOTIDE SEQUENCE [LARGE SCALE GENOMIC DNA]</scope>
    <source>
        <strain evidence="1">Up_M1</strain>
        <tissue evidence="1">Testis</tissue>
    </source>
</reference>
<comment type="caution">
    <text evidence="1">The sequence shown here is derived from an EMBL/GenBank/DDBJ whole genome shotgun (WGS) entry which is preliminary data.</text>
</comment>
<organism evidence="1 2">
    <name type="scientific">Umbra pygmaea</name>
    <name type="common">Eastern mudminnow</name>
    <dbReference type="NCBI Taxonomy" id="75934"/>
    <lineage>
        <taxon>Eukaryota</taxon>
        <taxon>Metazoa</taxon>
        <taxon>Chordata</taxon>
        <taxon>Craniata</taxon>
        <taxon>Vertebrata</taxon>
        <taxon>Euteleostomi</taxon>
        <taxon>Actinopterygii</taxon>
        <taxon>Neopterygii</taxon>
        <taxon>Teleostei</taxon>
        <taxon>Protacanthopterygii</taxon>
        <taxon>Esociformes</taxon>
        <taxon>Umbridae</taxon>
        <taxon>Umbra</taxon>
    </lineage>
</organism>
<gene>
    <name evidence="1" type="ORF">UPYG_G00298490</name>
</gene>
<sequence>MIVMWLRIALDKKIQAFSSTKKTPLHLYLLRSLRYESGDKQLNEKNSNGAKPGKAHSAGLWLYASERTWNREPRINGSTY</sequence>
<accession>A0ABD0W6H8</accession>
<evidence type="ECO:0000313" key="1">
    <source>
        <dbReference type="EMBL" id="KAL0966690.1"/>
    </source>
</evidence>
<dbReference type="Proteomes" id="UP001557470">
    <property type="component" value="Unassembled WGS sequence"/>
</dbReference>
<protein>
    <submittedName>
        <fullName evidence="1">Uncharacterized protein</fullName>
    </submittedName>
</protein>
<proteinExistence type="predicted"/>
<evidence type="ECO:0000313" key="2">
    <source>
        <dbReference type="Proteomes" id="UP001557470"/>
    </source>
</evidence>
<name>A0ABD0W6H8_UMBPY</name>
<dbReference type="EMBL" id="JAGEUA010000009">
    <property type="protein sequence ID" value="KAL0966690.1"/>
    <property type="molecule type" value="Genomic_DNA"/>
</dbReference>
<keyword evidence="2" id="KW-1185">Reference proteome</keyword>